<feature type="transmembrane region" description="Helical" evidence="5">
    <location>
        <begin position="324"/>
        <end position="349"/>
    </location>
</feature>
<keyword evidence="2 5" id="KW-0812">Transmembrane</keyword>
<feature type="transmembrane region" description="Helical" evidence="5">
    <location>
        <begin position="361"/>
        <end position="383"/>
    </location>
</feature>
<dbReference type="PANTHER" id="PTHR43027">
    <property type="entry name" value="DOXORUBICIN RESISTANCE ABC TRANSPORTER PERMEASE PROTEIN DRRC-RELATED"/>
    <property type="match status" value="1"/>
</dbReference>
<evidence type="ECO:0000256" key="5">
    <source>
        <dbReference type="SAM" id="Phobius"/>
    </source>
</evidence>
<feature type="transmembrane region" description="Helical" evidence="5">
    <location>
        <begin position="285"/>
        <end position="318"/>
    </location>
</feature>
<proteinExistence type="predicted"/>
<keyword evidence="3 5" id="KW-1133">Transmembrane helix</keyword>
<protein>
    <submittedName>
        <fullName evidence="7">ABC transporter permease</fullName>
    </submittedName>
</protein>
<dbReference type="AlphaFoldDB" id="A0A371PLZ5"/>
<dbReference type="InterPro" id="IPR013525">
    <property type="entry name" value="ABC2_TM"/>
</dbReference>
<comment type="subcellular location">
    <subcellularLocation>
        <location evidence="1">Membrane</location>
        <topology evidence="1">Multi-pass membrane protein</topology>
    </subcellularLocation>
</comment>
<comment type="caution">
    <text evidence="7">The sequence shown here is derived from an EMBL/GenBank/DDBJ whole genome shotgun (WGS) entry which is preliminary data.</text>
</comment>
<sequence>MCSSILLAASCGIRRGGMLPYLKKDMLVFWRDRNELLVVLLVPIVLSVILGYALSSWIEAGPSDRSASIALVIEDNEEEAFAEFRNVIMGFDREDSWRANVLEDAEVYRVIEGLRMTFASDEVKEWVEVAETTGNQAVTMLQEKEVTAILTIPRGFTLQALERAWLQEGNGGTIMISALEHSLKLDLVTGVVDRYMREANVGMGLRYVLQDMPGQHQLEEGMKLQPKGGMELLDSVKPITSFQYFSLSMGMIFTVLISATIAFHASGEKRERVIERIRLSGNNPFYYLGGKFAASFMIAFLQLTSVLTACHFALGLFYGRSVAFWGGLAIIVIVFSFMVAGLAVFFTSVMFRMKNIDAANALFNLLLIIIGVIGGGFVPLYVLPEWLRSIGEWTPNGHALTMALQWIQYEDGGQLASKLLLLMVYAILLAALSAWIYPRRGRAV</sequence>
<evidence type="ECO:0000313" key="7">
    <source>
        <dbReference type="EMBL" id="REK76659.1"/>
    </source>
</evidence>
<evidence type="ECO:0000313" key="8">
    <source>
        <dbReference type="Proteomes" id="UP000261905"/>
    </source>
</evidence>
<dbReference type="GO" id="GO:0016020">
    <property type="term" value="C:membrane"/>
    <property type="evidence" value="ECO:0007669"/>
    <property type="project" value="UniProtKB-SubCell"/>
</dbReference>
<dbReference type="OrthoDB" id="3078158at2"/>
<evidence type="ECO:0000256" key="1">
    <source>
        <dbReference type="ARBA" id="ARBA00004141"/>
    </source>
</evidence>
<evidence type="ECO:0000256" key="3">
    <source>
        <dbReference type="ARBA" id="ARBA00022989"/>
    </source>
</evidence>
<keyword evidence="4 5" id="KW-0472">Membrane</keyword>
<dbReference type="Pfam" id="PF12698">
    <property type="entry name" value="ABC2_membrane_3"/>
    <property type="match status" value="1"/>
</dbReference>
<feature type="transmembrane region" description="Helical" evidence="5">
    <location>
        <begin position="419"/>
        <end position="437"/>
    </location>
</feature>
<evidence type="ECO:0000256" key="4">
    <source>
        <dbReference type="ARBA" id="ARBA00023136"/>
    </source>
</evidence>
<dbReference type="InterPro" id="IPR052902">
    <property type="entry name" value="ABC-2_transporter"/>
</dbReference>
<keyword evidence="8" id="KW-1185">Reference proteome</keyword>
<reference evidence="7 8" key="1">
    <citation type="submission" date="2018-08" db="EMBL/GenBank/DDBJ databases">
        <title>Paenibacillus sp. M4BSY-1, whole genome shotgun sequence.</title>
        <authorList>
            <person name="Tuo L."/>
        </authorList>
    </citation>
    <scope>NUCLEOTIDE SEQUENCE [LARGE SCALE GENOMIC DNA]</scope>
    <source>
        <strain evidence="7 8">M4BSY-1</strain>
    </source>
</reference>
<gene>
    <name evidence="7" type="ORF">DX130_06380</name>
</gene>
<dbReference type="EMBL" id="QUBQ01000001">
    <property type="protein sequence ID" value="REK76659.1"/>
    <property type="molecule type" value="Genomic_DNA"/>
</dbReference>
<feature type="domain" description="ABC-2 type transporter transmembrane" evidence="6">
    <location>
        <begin position="37"/>
        <end position="435"/>
    </location>
</feature>
<accession>A0A371PLZ5</accession>
<feature type="transmembrane region" description="Helical" evidence="5">
    <location>
        <begin position="36"/>
        <end position="58"/>
    </location>
</feature>
<dbReference type="GO" id="GO:0140359">
    <property type="term" value="F:ABC-type transporter activity"/>
    <property type="evidence" value="ECO:0007669"/>
    <property type="project" value="InterPro"/>
</dbReference>
<evidence type="ECO:0000259" key="6">
    <source>
        <dbReference type="Pfam" id="PF12698"/>
    </source>
</evidence>
<dbReference type="Proteomes" id="UP000261905">
    <property type="component" value="Unassembled WGS sequence"/>
</dbReference>
<name>A0A371PLZ5_9BACL</name>
<organism evidence="7 8">
    <name type="scientific">Paenibacillus paeoniae</name>
    <dbReference type="NCBI Taxonomy" id="2292705"/>
    <lineage>
        <taxon>Bacteria</taxon>
        <taxon>Bacillati</taxon>
        <taxon>Bacillota</taxon>
        <taxon>Bacilli</taxon>
        <taxon>Bacillales</taxon>
        <taxon>Paenibacillaceae</taxon>
        <taxon>Paenibacillus</taxon>
    </lineage>
</organism>
<dbReference type="PANTHER" id="PTHR43027:SF1">
    <property type="entry name" value="DOXORUBICIN RESISTANCE ABC TRANSPORTER PERMEASE PROTEIN DRRC-RELATED"/>
    <property type="match status" value="1"/>
</dbReference>
<evidence type="ECO:0000256" key="2">
    <source>
        <dbReference type="ARBA" id="ARBA00022692"/>
    </source>
</evidence>
<feature type="transmembrane region" description="Helical" evidence="5">
    <location>
        <begin position="244"/>
        <end position="265"/>
    </location>
</feature>